<dbReference type="EMBL" id="CM024790">
    <property type="protein sequence ID" value="KAG8007207.1"/>
    <property type="molecule type" value="Genomic_DNA"/>
</dbReference>
<evidence type="ECO:0000313" key="1">
    <source>
        <dbReference type="EMBL" id="KAG8007207.1"/>
    </source>
</evidence>
<reference evidence="1" key="1">
    <citation type="submission" date="2020-04" db="EMBL/GenBank/DDBJ databases">
        <title>A chromosome-scale assembly and high-density genetic map of the yellow drum (Nibea albiflora) genome.</title>
        <authorList>
            <person name="Xu D."/>
            <person name="Zhang W."/>
            <person name="Chen R."/>
            <person name="Tan P."/>
            <person name="Wang L."/>
            <person name="Song H."/>
            <person name="Tian L."/>
            <person name="Zhu Q."/>
            <person name="Wang B."/>
        </authorList>
    </citation>
    <scope>NUCLEOTIDE SEQUENCE</scope>
    <source>
        <strain evidence="1">ZJHYS-2018</strain>
    </source>
</reference>
<gene>
    <name evidence="1" type="ORF">GBF38_008346</name>
</gene>
<protein>
    <submittedName>
        <fullName evidence="1">Uncharacterized protein</fullName>
    </submittedName>
</protein>
<dbReference type="Proteomes" id="UP000805704">
    <property type="component" value="Chromosome 2"/>
</dbReference>
<keyword evidence="2" id="KW-1185">Reference proteome</keyword>
<feature type="non-terminal residue" evidence="1">
    <location>
        <position position="1"/>
    </location>
</feature>
<organism evidence="1 2">
    <name type="scientific">Nibea albiflora</name>
    <name type="common">Yellow drum</name>
    <name type="synonym">Corvina albiflora</name>
    <dbReference type="NCBI Taxonomy" id="240163"/>
    <lineage>
        <taxon>Eukaryota</taxon>
        <taxon>Metazoa</taxon>
        <taxon>Chordata</taxon>
        <taxon>Craniata</taxon>
        <taxon>Vertebrata</taxon>
        <taxon>Euteleostomi</taxon>
        <taxon>Actinopterygii</taxon>
        <taxon>Neopterygii</taxon>
        <taxon>Teleostei</taxon>
        <taxon>Neoteleostei</taxon>
        <taxon>Acanthomorphata</taxon>
        <taxon>Eupercaria</taxon>
        <taxon>Sciaenidae</taxon>
        <taxon>Nibea</taxon>
    </lineage>
</organism>
<accession>A0ACB7EY91</accession>
<comment type="caution">
    <text evidence="1">The sequence shown here is derived from an EMBL/GenBank/DDBJ whole genome shotgun (WGS) entry which is preliminary data.</text>
</comment>
<sequence>SLFNTSLCLVCDNSPRAAFDDAQRALLRNRNIHLVKKRLRSRLNDLTTGSKKQWNRKYQIFSRNCALQERCGFQVLEKLSVRRFPVLARSMKWVTN</sequence>
<name>A0ACB7EY91_NIBAL</name>
<evidence type="ECO:0000313" key="2">
    <source>
        <dbReference type="Proteomes" id="UP000805704"/>
    </source>
</evidence>
<proteinExistence type="predicted"/>